<gene>
    <name evidence="3" type="ORF">MARLIPOL_17303</name>
</gene>
<dbReference type="STRING" id="1318628.MARLIPOL_17303"/>
<name>R8AWJ3_9GAMM</name>
<evidence type="ECO:0000313" key="3">
    <source>
        <dbReference type="EMBL" id="EON90703.1"/>
    </source>
</evidence>
<reference evidence="3 4" key="1">
    <citation type="journal article" date="2013" name="Genome Announc.">
        <title>Draft Genome Sequence of the Moderately Halophilic Bacterium Marinobacter lipolyticus Strain SM19.</title>
        <authorList>
            <person name="Papke R.T."/>
            <person name="de la Haba R.R."/>
            <person name="Infante-Dominguez C."/>
            <person name="Perez D."/>
            <person name="Sanchez-Porro C."/>
            <person name="Lapierre P."/>
            <person name="Ventosa A."/>
        </authorList>
    </citation>
    <scope>NUCLEOTIDE SEQUENCE [LARGE SCALE GENOMIC DNA]</scope>
    <source>
        <strain evidence="3 4">SM19</strain>
    </source>
</reference>
<feature type="transmembrane region" description="Helical" evidence="1">
    <location>
        <begin position="28"/>
        <end position="51"/>
    </location>
</feature>
<dbReference type="HOGENOM" id="CLU_103234_3_0_6"/>
<dbReference type="Proteomes" id="UP000016540">
    <property type="component" value="Unassembled WGS sequence"/>
</dbReference>
<protein>
    <submittedName>
        <fullName evidence="3">Type IV pilus modification protein PilV</fullName>
    </submittedName>
</protein>
<dbReference type="AlphaFoldDB" id="R8AWJ3"/>
<keyword evidence="1" id="KW-0812">Transmembrane</keyword>
<dbReference type="Pfam" id="PF07963">
    <property type="entry name" value="N_methyl"/>
    <property type="match status" value="1"/>
</dbReference>
<organism evidence="3 4">
    <name type="scientific">Marinobacter lipolyticus SM19</name>
    <dbReference type="NCBI Taxonomy" id="1318628"/>
    <lineage>
        <taxon>Bacteria</taxon>
        <taxon>Pseudomonadati</taxon>
        <taxon>Pseudomonadota</taxon>
        <taxon>Gammaproteobacteria</taxon>
        <taxon>Pseudomonadales</taxon>
        <taxon>Marinobacteraceae</taxon>
        <taxon>Marinobacter</taxon>
    </lineage>
</organism>
<evidence type="ECO:0000313" key="4">
    <source>
        <dbReference type="Proteomes" id="UP000016540"/>
    </source>
</evidence>
<keyword evidence="1" id="KW-0472">Membrane</keyword>
<sequence length="185" mass="19898">MVSQDMNKKRTYKHLFFRTGDAARGQRGFTLIEILVTVFILAIGLLGLAGLTLEGMRNNQGAYLRTQASILAYDMADRMRANKERAADYAGFSTDGATTTLPACATDAAGCTPADQATLDKVEWTRQIQGIGSDTVLLPGGVGTIQFDAATSRFTVTVTWDEVAREGDAGENISGDGSYTVRFLL</sequence>
<feature type="domain" description="Type IV pilin Tt1218-like" evidence="2">
    <location>
        <begin position="54"/>
        <end position="120"/>
    </location>
</feature>
<dbReference type="NCBIfam" id="TIGR02523">
    <property type="entry name" value="type_IV_pilV"/>
    <property type="match status" value="1"/>
</dbReference>
<proteinExistence type="predicted"/>
<dbReference type="SUPFAM" id="SSF54523">
    <property type="entry name" value="Pili subunits"/>
    <property type="match status" value="1"/>
</dbReference>
<dbReference type="InterPro" id="IPR054402">
    <property type="entry name" value="Tt1218-like_dom"/>
</dbReference>
<keyword evidence="1" id="KW-1133">Transmembrane helix</keyword>
<dbReference type="Pfam" id="PF22150">
    <property type="entry name" value="Tt1218-like"/>
    <property type="match status" value="1"/>
</dbReference>
<dbReference type="InterPro" id="IPR012902">
    <property type="entry name" value="N_methyl_site"/>
</dbReference>
<keyword evidence="4" id="KW-1185">Reference proteome</keyword>
<dbReference type="InterPro" id="IPR045584">
    <property type="entry name" value="Pilin-like"/>
</dbReference>
<evidence type="ECO:0000256" key="1">
    <source>
        <dbReference type="SAM" id="Phobius"/>
    </source>
</evidence>
<dbReference type="InterPro" id="IPR013362">
    <property type="entry name" value="Pilus_4_PilV"/>
</dbReference>
<evidence type="ECO:0000259" key="2">
    <source>
        <dbReference type="Pfam" id="PF22150"/>
    </source>
</evidence>
<dbReference type="NCBIfam" id="TIGR02532">
    <property type="entry name" value="IV_pilin_GFxxxE"/>
    <property type="match status" value="1"/>
</dbReference>
<dbReference type="EMBL" id="ASAD01000024">
    <property type="protein sequence ID" value="EON90703.1"/>
    <property type="molecule type" value="Genomic_DNA"/>
</dbReference>
<comment type="caution">
    <text evidence="3">The sequence shown here is derived from an EMBL/GenBank/DDBJ whole genome shotgun (WGS) entry which is preliminary data.</text>
</comment>
<accession>R8AWJ3</accession>
<dbReference type="eggNOG" id="COG4967">
    <property type="taxonomic scope" value="Bacteria"/>
</dbReference>
<dbReference type="PATRIC" id="fig|1318628.3.peg.3457"/>